<dbReference type="OrthoDB" id="2973514at2"/>
<dbReference type="STRING" id="306541.SAMN05421668_10363"/>
<reference evidence="3 4" key="1">
    <citation type="submission" date="2016-10" db="EMBL/GenBank/DDBJ databases">
        <authorList>
            <person name="de Groot N.N."/>
        </authorList>
    </citation>
    <scope>NUCLEOTIDE SEQUENCE [LARGE SCALE GENOMIC DNA]</scope>
    <source>
        <strain evidence="3 4">DSM 17074</strain>
    </source>
</reference>
<feature type="compositionally biased region" description="Polar residues" evidence="1">
    <location>
        <begin position="100"/>
        <end position="109"/>
    </location>
</feature>
<dbReference type="Proteomes" id="UP000321773">
    <property type="component" value="Unassembled WGS sequence"/>
</dbReference>
<feature type="region of interest" description="Disordered" evidence="1">
    <location>
        <begin position="41"/>
        <end position="109"/>
    </location>
</feature>
<evidence type="ECO:0000256" key="1">
    <source>
        <dbReference type="SAM" id="MobiDB-lite"/>
    </source>
</evidence>
<evidence type="ECO:0000313" key="5">
    <source>
        <dbReference type="Proteomes" id="UP000321773"/>
    </source>
</evidence>
<accession>A0A1I6Q3F0</accession>
<dbReference type="AlphaFoldDB" id="A0A1I6Q3F0"/>
<dbReference type="EMBL" id="BJWJ01000002">
    <property type="protein sequence ID" value="GEM03321.1"/>
    <property type="molecule type" value="Genomic_DNA"/>
</dbReference>
<gene>
    <name evidence="2" type="ORF">HMI01_03090</name>
    <name evidence="3" type="ORF">SAMN05421668_10363</name>
</gene>
<evidence type="ECO:0000313" key="4">
    <source>
        <dbReference type="Proteomes" id="UP000199139"/>
    </source>
</evidence>
<feature type="compositionally biased region" description="Polar residues" evidence="1">
    <location>
        <begin position="45"/>
        <end position="69"/>
    </location>
</feature>
<proteinExistence type="predicted"/>
<evidence type="ECO:0000313" key="2">
    <source>
        <dbReference type="EMBL" id="GEM03321.1"/>
    </source>
</evidence>
<dbReference type="InterPro" id="IPR035218">
    <property type="entry name" value="DUF5327"/>
</dbReference>
<reference evidence="2 5" key="2">
    <citation type="submission" date="2019-07" db="EMBL/GenBank/DDBJ databases">
        <title>Whole genome shotgun sequence of Halolactibacillus miurensis NBRC 100873.</title>
        <authorList>
            <person name="Hosoyama A."/>
            <person name="Uohara A."/>
            <person name="Ohji S."/>
            <person name="Ichikawa N."/>
        </authorList>
    </citation>
    <scope>NUCLEOTIDE SEQUENCE [LARGE SCALE GENOMIC DNA]</scope>
    <source>
        <strain evidence="2 5">NBRC 100873</strain>
    </source>
</reference>
<evidence type="ECO:0000313" key="3">
    <source>
        <dbReference type="EMBL" id="SFS46870.1"/>
    </source>
</evidence>
<dbReference type="RefSeq" id="WP_062322932.1">
    <property type="nucleotide sequence ID" value="NZ_BJWJ01000002.1"/>
</dbReference>
<name>A0A1I6Q3F0_9BACI</name>
<dbReference type="Pfam" id="PF17261">
    <property type="entry name" value="DUF5327"/>
    <property type="match status" value="1"/>
</dbReference>
<dbReference type="EMBL" id="FPAI01000003">
    <property type="protein sequence ID" value="SFS46870.1"/>
    <property type="molecule type" value="Genomic_DNA"/>
</dbReference>
<dbReference type="Proteomes" id="UP000199139">
    <property type="component" value="Unassembled WGS sequence"/>
</dbReference>
<organism evidence="3 4">
    <name type="scientific">Halolactibacillus miurensis</name>
    <dbReference type="NCBI Taxonomy" id="306541"/>
    <lineage>
        <taxon>Bacteria</taxon>
        <taxon>Bacillati</taxon>
        <taxon>Bacillota</taxon>
        <taxon>Bacilli</taxon>
        <taxon>Bacillales</taxon>
        <taxon>Bacillaceae</taxon>
        <taxon>Halolactibacillus</taxon>
    </lineage>
</organism>
<sequence>MINTDDVIRKIMHQAQLALNETNQKKKEAYLYSIQTLAELANDGDSGNDQANNPPQPSMNQTPNVTKSQAEALELQKMMGDMYQPNTSPAVQSDEEDQFEQGSGSLLDF</sequence>
<keyword evidence="5" id="KW-1185">Reference proteome</keyword>
<protein>
    <submittedName>
        <fullName evidence="3">Uncharacterized protein</fullName>
    </submittedName>
</protein>